<keyword evidence="3" id="KW-1185">Reference proteome</keyword>
<reference evidence="2 3" key="1">
    <citation type="submission" date="2019-07" db="EMBL/GenBank/DDBJ databases">
        <title>New Mycobacterium species.</title>
        <authorList>
            <person name="Tortoli E."/>
            <person name="Ghielmetti G."/>
            <person name="Friedel U."/>
            <person name="Trovato A."/>
        </authorList>
    </citation>
    <scope>NUCLEOTIDE SEQUENCE [LARGE SCALE GENOMIC DNA]</scope>
    <source>
        <strain evidence="2 3">16-83</strain>
    </source>
</reference>
<comment type="caution">
    <text evidence="2">The sequence shown here is derived from an EMBL/GenBank/DDBJ whole genome shotgun (WGS) entry which is preliminary data.</text>
</comment>
<dbReference type="AlphaFoldDB" id="A0A557XCV6"/>
<accession>A0A557XCV6</accession>
<feature type="compositionally biased region" description="Basic and acidic residues" evidence="1">
    <location>
        <begin position="35"/>
        <end position="46"/>
    </location>
</feature>
<dbReference type="EMBL" id="VMQU01000149">
    <property type="protein sequence ID" value="TVS83348.1"/>
    <property type="molecule type" value="Genomic_DNA"/>
</dbReference>
<feature type="non-terminal residue" evidence="2">
    <location>
        <position position="1"/>
    </location>
</feature>
<feature type="compositionally biased region" description="Basic residues" evidence="1">
    <location>
        <begin position="21"/>
        <end position="32"/>
    </location>
</feature>
<organism evidence="2 3">
    <name type="scientific">Mycobacterium helveticum</name>
    <dbReference type="NCBI Taxonomy" id="2592811"/>
    <lineage>
        <taxon>Bacteria</taxon>
        <taxon>Bacillati</taxon>
        <taxon>Actinomycetota</taxon>
        <taxon>Actinomycetes</taxon>
        <taxon>Mycobacteriales</taxon>
        <taxon>Mycobacteriaceae</taxon>
        <taxon>Mycobacterium</taxon>
    </lineage>
</organism>
<gene>
    <name evidence="2" type="ORF">FPZ47_23755</name>
</gene>
<sequence length="71" mass="8232">APEIDPTAQDYCAERTAMMPRRTRTRAQHRAARIATERIHNRDARTARRKDRQSAYFGPHEPTGDDEPPLF</sequence>
<dbReference type="Proteomes" id="UP000320513">
    <property type="component" value="Unassembled WGS sequence"/>
</dbReference>
<name>A0A557XCV6_9MYCO</name>
<evidence type="ECO:0000313" key="3">
    <source>
        <dbReference type="Proteomes" id="UP000320513"/>
    </source>
</evidence>
<evidence type="ECO:0000313" key="2">
    <source>
        <dbReference type="EMBL" id="TVS83348.1"/>
    </source>
</evidence>
<proteinExistence type="predicted"/>
<evidence type="ECO:0000256" key="1">
    <source>
        <dbReference type="SAM" id="MobiDB-lite"/>
    </source>
</evidence>
<feature type="region of interest" description="Disordered" evidence="1">
    <location>
        <begin position="19"/>
        <end position="71"/>
    </location>
</feature>
<protein>
    <submittedName>
        <fullName evidence="2">Uncharacterized protein</fullName>
    </submittedName>
</protein>